<keyword evidence="3" id="KW-1185">Reference proteome</keyword>
<accession>A0A8H3FJI4</accession>
<dbReference type="EMBL" id="CAJPDR010000196">
    <property type="protein sequence ID" value="CAF9924870.1"/>
    <property type="molecule type" value="Genomic_DNA"/>
</dbReference>
<evidence type="ECO:0000259" key="1">
    <source>
        <dbReference type="PROSITE" id="PS50097"/>
    </source>
</evidence>
<gene>
    <name evidence="2" type="ORF">ALECFALPRED_002854</name>
</gene>
<dbReference type="PROSITE" id="PS50097">
    <property type="entry name" value="BTB"/>
    <property type="match status" value="1"/>
</dbReference>
<feature type="domain" description="BTB" evidence="1">
    <location>
        <begin position="22"/>
        <end position="91"/>
    </location>
</feature>
<comment type="caution">
    <text evidence="2">The sequence shown here is derived from an EMBL/GenBank/DDBJ whole genome shotgun (WGS) entry which is preliminary data.</text>
</comment>
<dbReference type="AlphaFoldDB" id="A0A8H3FJI4"/>
<dbReference type="InterPro" id="IPR011333">
    <property type="entry name" value="SKP1/BTB/POZ_sf"/>
</dbReference>
<dbReference type="OrthoDB" id="61370at2759"/>
<dbReference type="CDD" id="cd18186">
    <property type="entry name" value="BTB_POZ_ZBTB_KLHL-like"/>
    <property type="match status" value="1"/>
</dbReference>
<reference evidence="2" key="1">
    <citation type="submission" date="2021-03" db="EMBL/GenBank/DDBJ databases">
        <authorList>
            <person name="Tagirdzhanova G."/>
        </authorList>
    </citation>
    <scope>NUCLEOTIDE SEQUENCE</scope>
</reference>
<dbReference type="SUPFAM" id="SSF54695">
    <property type="entry name" value="POZ domain"/>
    <property type="match status" value="1"/>
</dbReference>
<evidence type="ECO:0000313" key="3">
    <source>
        <dbReference type="Proteomes" id="UP000664203"/>
    </source>
</evidence>
<dbReference type="InterPro" id="IPR000210">
    <property type="entry name" value="BTB/POZ_dom"/>
</dbReference>
<proteinExistence type="predicted"/>
<dbReference type="Gene3D" id="3.30.710.10">
    <property type="entry name" value="Potassium Channel Kv1.1, Chain A"/>
    <property type="match status" value="1"/>
</dbReference>
<dbReference type="PANTHER" id="PTHR47843:SF2">
    <property type="entry name" value="BTB DOMAIN-CONTAINING PROTEIN"/>
    <property type="match status" value="1"/>
</dbReference>
<organism evidence="2 3">
    <name type="scientific">Alectoria fallacina</name>
    <dbReference type="NCBI Taxonomy" id="1903189"/>
    <lineage>
        <taxon>Eukaryota</taxon>
        <taxon>Fungi</taxon>
        <taxon>Dikarya</taxon>
        <taxon>Ascomycota</taxon>
        <taxon>Pezizomycotina</taxon>
        <taxon>Lecanoromycetes</taxon>
        <taxon>OSLEUM clade</taxon>
        <taxon>Lecanoromycetidae</taxon>
        <taxon>Lecanorales</taxon>
        <taxon>Lecanorineae</taxon>
        <taxon>Parmeliaceae</taxon>
        <taxon>Alectoria</taxon>
    </lineage>
</organism>
<dbReference type="SMART" id="SM00225">
    <property type="entry name" value="BTB"/>
    <property type="match status" value="1"/>
</dbReference>
<protein>
    <recommendedName>
        <fullName evidence="1">BTB domain-containing protein</fullName>
    </recommendedName>
</protein>
<dbReference type="PANTHER" id="PTHR47843">
    <property type="entry name" value="BTB DOMAIN-CONTAINING PROTEIN-RELATED"/>
    <property type="match status" value="1"/>
</dbReference>
<name>A0A8H3FJI4_9LECA</name>
<evidence type="ECO:0000313" key="2">
    <source>
        <dbReference type="EMBL" id="CAF9924870.1"/>
    </source>
</evidence>
<dbReference type="Proteomes" id="UP000664203">
    <property type="component" value="Unassembled WGS sequence"/>
</dbReference>
<dbReference type="Pfam" id="PF00651">
    <property type="entry name" value="BTB"/>
    <property type="match status" value="1"/>
</dbReference>
<sequence>MAATTPSMPVVTPKKRKWGDLAVVTLVVGETKTTFHVHEAELFAASPVFKAAFGSDFKESSERKMTLPEDDAELFNLMVEWIYHRRYDLPPRTGDKIKNGARYMESMRLYVLADKYGVTSLKNCIVKTIFDTLRDGEVAGTNLETVAYVYQNAPQNSGIRKLLADLYACNINFDWYGREESKLELQKYPEFAIDILRSFAQHTSQKDVKNSFEGEMPKAYEK</sequence>